<name>A0A6C0B0G1_9ZZZZ</name>
<reference evidence="1" key="1">
    <citation type="journal article" date="2020" name="Nature">
        <title>Giant virus diversity and host interactions through global metagenomics.</title>
        <authorList>
            <person name="Schulz F."/>
            <person name="Roux S."/>
            <person name="Paez-Espino D."/>
            <person name="Jungbluth S."/>
            <person name="Walsh D.A."/>
            <person name="Denef V.J."/>
            <person name="McMahon K.D."/>
            <person name="Konstantinidis K.T."/>
            <person name="Eloe-Fadrosh E.A."/>
            <person name="Kyrpides N.C."/>
            <person name="Woyke T."/>
        </authorList>
    </citation>
    <scope>NUCLEOTIDE SEQUENCE</scope>
    <source>
        <strain evidence="1">GVMAG-M-3300009182-78</strain>
    </source>
</reference>
<dbReference type="EMBL" id="MN739044">
    <property type="protein sequence ID" value="QHS85520.1"/>
    <property type="molecule type" value="Genomic_DNA"/>
</dbReference>
<evidence type="ECO:0000313" key="1">
    <source>
        <dbReference type="EMBL" id="QHS85520.1"/>
    </source>
</evidence>
<protein>
    <submittedName>
        <fullName evidence="1">Uncharacterized protein</fullName>
    </submittedName>
</protein>
<dbReference type="AlphaFoldDB" id="A0A6C0B0G1"/>
<proteinExistence type="predicted"/>
<accession>A0A6C0B0G1</accession>
<sequence length="381" mass="46275">MATSKLIFTRYLYNKDEVKLALFVAILKKQEQKSLFWAYELYYSGFEAELFDFLQKIYMDCFYTLNPAFHKYFQKKLREWTETRLETVPAAIIKNMVIRPCTLDFLLLKHITSHFEIELELDEEKEKELDEEDINKNSFLTAWLQEKKYLFIAEYVLNRCKTTEKTLHTIISYFKEKGIVSSEKFLKKDNKLSQNDITLLTTMLLFSMQENKVVNKKVYITVKEEQIKRFQTLRVHDGLKNYKLLRKVYEYGIDEDNYLSLFSSKRDDQLRENFFYNWEYYASFSPIWASRIQEYGGEINHETKKVIFDEGEDDEHQQQCEDFYLHFNYEPDEQSLEIQNKSIQPIVCKRTWRDFYEEYKDTGIFEPDLEFLEEFDRMEYI</sequence>
<organism evidence="1">
    <name type="scientific">viral metagenome</name>
    <dbReference type="NCBI Taxonomy" id="1070528"/>
    <lineage>
        <taxon>unclassified sequences</taxon>
        <taxon>metagenomes</taxon>
        <taxon>organismal metagenomes</taxon>
    </lineage>
</organism>